<dbReference type="EMBL" id="JAXQNO010000012">
    <property type="protein sequence ID" value="KAK4787326.1"/>
    <property type="molecule type" value="Genomic_DNA"/>
</dbReference>
<dbReference type="Proteomes" id="UP001346149">
    <property type="component" value="Unassembled WGS sequence"/>
</dbReference>
<comment type="caution">
    <text evidence="1">The sequence shown here is derived from an EMBL/GenBank/DDBJ whole genome shotgun (WGS) entry which is preliminary data.</text>
</comment>
<gene>
    <name evidence="1" type="ORF">SAY86_011159</name>
</gene>
<evidence type="ECO:0000313" key="1">
    <source>
        <dbReference type="EMBL" id="KAK4787326.1"/>
    </source>
</evidence>
<reference evidence="1 2" key="1">
    <citation type="journal article" date="2023" name="Hortic Res">
        <title>Pangenome of water caltrop reveals structural variations and asymmetric subgenome divergence after allopolyploidization.</title>
        <authorList>
            <person name="Zhang X."/>
            <person name="Chen Y."/>
            <person name="Wang L."/>
            <person name="Yuan Y."/>
            <person name="Fang M."/>
            <person name="Shi L."/>
            <person name="Lu R."/>
            <person name="Comes H.P."/>
            <person name="Ma Y."/>
            <person name="Chen Y."/>
            <person name="Huang G."/>
            <person name="Zhou Y."/>
            <person name="Zheng Z."/>
            <person name="Qiu Y."/>
        </authorList>
    </citation>
    <scope>NUCLEOTIDE SEQUENCE [LARGE SCALE GENOMIC DNA]</scope>
    <source>
        <strain evidence="1">F231</strain>
    </source>
</reference>
<organism evidence="1 2">
    <name type="scientific">Trapa natans</name>
    <name type="common">Water chestnut</name>
    <dbReference type="NCBI Taxonomy" id="22666"/>
    <lineage>
        <taxon>Eukaryota</taxon>
        <taxon>Viridiplantae</taxon>
        <taxon>Streptophyta</taxon>
        <taxon>Embryophyta</taxon>
        <taxon>Tracheophyta</taxon>
        <taxon>Spermatophyta</taxon>
        <taxon>Magnoliopsida</taxon>
        <taxon>eudicotyledons</taxon>
        <taxon>Gunneridae</taxon>
        <taxon>Pentapetalae</taxon>
        <taxon>rosids</taxon>
        <taxon>malvids</taxon>
        <taxon>Myrtales</taxon>
        <taxon>Lythraceae</taxon>
        <taxon>Trapa</taxon>
    </lineage>
</organism>
<name>A0AAN7LY56_TRANT</name>
<evidence type="ECO:0000313" key="2">
    <source>
        <dbReference type="Proteomes" id="UP001346149"/>
    </source>
</evidence>
<sequence length="102" mass="11562">MSHRHQSFLCSTSQAGDLAEQHIRMIHSPVLVPACLQGGRATRDCCPRIMGPEEDDIYWPQWLKPMLTIPTRWRVKCTAWTVLGAPFVLYVSPTIRATALSR</sequence>
<proteinExistence type="predicted"/>
<dbReference type="AlphaFoldDB" id="A0AAN7LY56"/>
<protein>
    <submittedName>
        <fullName evidence="1">Uncharacterized protein</fullName>
    </submittedName>
</protein>
<accession>A0AAN7LY56</accession>
<keyword evidence="2" id="KW-1185">Reference proteome</keyword>